<organism evidence="9 10">
    <name type="scientific">Helicovermis profundi</name>
    <dbReference type="NCBI Taxonomy" id="3065157"/>
    <lineage>
        <taxon>Bacteria</taxon>
        <taxon>Bacillati</taxon>
        <taxon>Bacillota</taxon>
        <taxon>Clostridia</taxon>
        <taxon>Helicovermis</taxon>
    </lineage>
</organism>
<evidence type="ECO:0000256" key="4">
    <source>
        <dbReference type="ARBA" id="ARBA00022692"/>
    </source>
</evidence>
<feature type="transmembrane region" description="Helical" evidence="7">
    <location>
        <begin position="20"/>
        <end position="40"/>
    </location>
</feature>
<evidence type="ECO:0000256" key="7">
    <source>
        <dbReference type="SAM" id="Phobius"/>
    </source>
</evidence>
<evidence type="ECO:0000256" key="3">
    <source>
        <dbReference type="ARBA" id="ARBA00022475"/>
    </source>
</evidence>
<dbReference type="InterPro" id="IPR036259">
    <property type="entry name" value="MFS_trans_sf"/>
</dbReference>
<name>A0AAU9ENJ5_9FIRM</name>
<keyword evidence="3" id="KW-1003">Cell membrane</keyword>
<feature type="transmembrane region" description="Helical" evidence="7">
    <location>
        <begin position="290"/>
        <end position="308"/>
    </location>
</feature>
<keyword evidence="4 7" id="KW-0812">Transmembrane</keyword>
<dbReference type="PRINTS" id="PR01035">
    <property type="entry name" value="TCRTETA"/>
</dbReference>
<feature type="transmembrane region" description="Helical" evidence="7">
    <location>
        <begin position="223"/>
        <end position="243"/>
    </location>
</feature>
<keyword evidence="6 7" id="KW-0472">Membrane</keyword>
<dbReference type="InterPro" id="IPR020846">
    <property type="entry name" value="MFS_dom"/>
</dbReference>
<evidence type="ECO:0000256" key="1">
    <source>
        <dbReference type="ARBA" id="ARBA00004651"/>
    </source>
</evidence>
<keyword evidence="2" id="KW-0813">Transport</keyword>
<keyword evidence="10" id="KW-1185">Reference proteome</keyword>
<feature type="transmembrane region" description="Helical" evidence="7">
    <location>
        <begin position="144"/>
        <end position="164"/>
    </location>
</feature>
<evidence type="ECO:0000313" key="10">
    <source>
        <dbReference type="Proteomes" id="UP001321786"/>
    </source>
</evidence>
<proteinExistence type="predicted"/>
<dbReference type="AlphaFoldDB" id="A0AAU9ENJ5"/>
<dbReference type="Proteomes" id="UP001321786">
    <property type="component" value="Chromosome"/>
</dbReference>
<dbReference type="PROSITE" id="PS50850">
    <property type="entry name" value="MFS"/>
    <property type="match status" value="1"/>
</dbReference>
<dbReference type="GO" id="GO:0022857">
    <property type="term" value="F:transmembrane transporter activity"/>
    <property type="evidence" value="ECO:0007669"/>
    <property type="project" value="InterPro"/>
</dbReference>
<dbReference type="InterPro" id="IPR050171">
    <property type="entry name" value="MFS_Transporters"/>
</dbReference>
<evidence type="ECO:0000259" key="8">
    <source>
        <dbReference type="PROSITE" id="PS50850"/>
    </source>
</evidence>
<sequence length="420" mass="46870">MNLLNKVLKPYKSLPKEVYIIFFARMINAAGMFVFPLLTLLLTKKIGLKTDYVGYIIALMGIVFSVTSLIGGKLVDSFGRKKVIIIFDSLAIISFIMCSFLKPSMLMVGLIILAGSFMGMSDPGHNALLADVTSPENRDGSYSLSYLGFNIGFILGPMIGGMLFDKHLKLFFIIDAVTAFISLMLIVFFIGETIGMTEDIDESRNMEQKVEGSILKVILKRPILLVFSLILLGYNFTYSQWGFLMPYHASQNFTDGVAFYGKIASLNGFVVMVFTPILTYLFIKKTNINKVAFGGILYTLGFGMLGFYDTKLGFIISAFTFTLGEILITTGFMPFIANHTPSSHRGRMSSVLPMIMGLGYVLGPVIVGKMILFESISYAWKIIGLVMFVSTLFMYMLLIWEGKKSKIAKNYQKQVQEDFM</sequence>
<dbReference type="Gene3D" id="1.20.1250.20">
    <property type="entry name" value="MFS general substrate transporter like domains"/>
    <property type="match status" value="1"/>
</dbReference>
<dbReference type="PANTHER" id="PTHR23517:SF3">
    <property type="entry name" value="INTEGRAL MEMBRANE TRANSPORT PROTEIN"/>
    <property type="match status" value="1"/>
</dbReference>
<dbReference type="InterPro" id="IPR001958">
    <property type="entry name" value="Tet-R_TetA/multi-R_MdtG-like"/>
</dbReference>
<feature type="domain" description="Major facilitator superfamily (MFS) profile" evidence="8">
    <location>
        <begin position="17"/>
        <end position="402"/>
    </location>
</feature>
<evidence type="ECO:0000256" key="2">
    <source>
        <dbReference type="ARBA" id="ARBA00022448"/>
    </source>
</evidence>
<feature type="transmembrane region" description="Helical" evidence="7">
    <location>
        <begin position="263"/>
        <end position="283"/>
    </location>
</feature>
<dbReference type="Pfam" id="PF07690">
    <property type="entry name" value="MFS_1"/>
    <property type="match status" value="1"/>
</dbReference>
<dbReference type="KEGG" id="hprf:HLPR_12120"/>
<gene>
    <name evidence="9" type="ORF">HLPR_12120</name>
</gene>
<keyword evidence="5 7" id="KW-1133">Transmembrane helix</keyword>
<evidence type="ECO:0000256" key="6">
    <source>
        <dbReference type="ARBA" id="ARBA00023136"/>
    </source>
</evidence>
<accession>A0AAU9ENJ5</accession>
<dbReference type="InterPro" id="IPR011701">
    <property type="entry name" value="MFS"/>
</dbReference>
<feature type="transmembrane region" description="Helical" evidence="7">
    <location>
        <begin position="52"/>
        <end position="71"/>
    </location>
</feature>
<dbReference type="EMBL" id="AP028654">
    <property type="protein sequence ID" value="BEP28881.1"/>
    <property type="molecule type" value="Genomic_DNA"/>
</dbReference>
<reference evidence="9 10" key="1">
    <citation type="submission" date="2023-08" db="EMBL/GenBank/DDBJ databases">
        <title>Helicovermis profunda gen. nov., sp. nov., a novel mesophilic, fermentative bacterium within the Bacillota from a deep-sea hydrothermal vent chimney.</title>
        <authorList>
            <person name="Miyazaki U."/>
            <person name="Mizutani D."/>
            <person name="Hashimoto Y."/>
            <person name="Tame A."/>
            <person name="Sawayama S."/>
            <person name="Miyazaki J."/>
            <person name="Takai K."/>
            <person name="Nakagawa S."/>
        </authorList>
    </citation>
    <scope>NUCLEOTIDE SEQUENCE [LARGE SCALE GENOMIC DNA]</scope>
    <source>
        <strain evidence="9 10">S502</strain>
    </source>
</reference>
<evidence type="ECO:0000256" key="5">
    <source>
        <dbReference type="ARBA" id="ARBA00022989"/>
    </source>
</evidence>
<feature type="transmembrane region" description="Helical" evidence="7">
    <location>
        <begin position="378"/>
        <end position="400"/>
    </location>
</feature>
<dbReference type="GO" id="GO:0005886">
    <property type="term" value="C:plasma membrane"/>
    <property type="evidence" value="ECO:0007669"/>
    <property type="project" value="UniProtKB-SubCell"/>
</dbReference>
<feature type="transmembrane region" description="Helical" evidence="7">
    <location>
        <begin position="170"/>
        <end position="190"/>
    </location>
</feature>
<protein>
    <submittedName>
        <fullName evidence="9">MFS transporter</fullName>
    </submittedName>
</protein>
<comment type="subcellular location">
    <subcellularLocation>
        <location evidence="1">Cell membrane</location>
        <topology evidence="1">Multi-pass membrane protein</topology>
    </subcellularLocation>
</comment>
<feature type="transmembrane region" description="Helical" evidence="7">
    <location>
        <begin position="349"/>
        <end position="372"/>
    </location>
</feature>
<dbReference type="PANTHER" id="PTHR23517">
    <property type="entry name" value="RESISTANCE PROTEIN MDTM, PUTATIVE-RELATED-RELATED"/>
    <property type="match status" value="1"/>
</dbReference>
<evidence type="ECO:0000313" key="9">
    <source>
        <dbReference type="EMBL" id="BEP28881.1"/>
    </source>
</evidence>
<dbReference type="RefSeq" id="WP_338537183.1">
    <property type="nucleotide sequence ID" value="NZ_AP028654.1"/>
</dbReference>
<feature type="transmembrane region" description="Helical" evidence="7">
    <location>
        <begin position="314"/>
        <end position="337"/>
    </location>
</feature>
<dbReference type="SUPFAM" id="SSF103473">
    <property type="entry name" value="MFS general substrate transporter"/>
    <property type="match status" value="1"/>
</dbReference>